<comment type="similarity">
    <text evidence="1">Belongs to the nuclear hormone receptor family.</text>
</comment>
<dbReference type="SUPFAM" id="SSF57716">
    <property type="entry name" value="Glucocorticoid receptor-like (DNA-binding domain)"/>
    <property type="match status" value="1"/>
</dbReference>
<dbReference type="Pfam" id="PF00104">
    <property type="entry name" value="Hormone_recep"/>
    <property type="match status" value="1"/>
</dbReference>
<dbReference type="Gene3D" id="1.10.565.10">
    <property type="entry name" value="Retinoid X Receptor"/>
    <property type="match status" value="1"/>
</dbReference>
<evidence type="ECO:0000256" key="8">
    <source>
        <dbReference type="ARBA" id="ARBA00023170"/>
    </source>
</evidence>
<dbReference type="InterPro" id="IPR001628">
    <property type="entry name" value="Znf_hrmn_rcpt"/>
</dbReference>
<keyword evidence="12" id="KW-1185">Reference proteome</keyword>
<keyword evidence="9" id="KW-0539">Nucleus</keyword>
<feature type="domain" description="Nuclear receptor" evidence="10">
    <location>
        <begin position="2"/>
        <end position="75"/>
    </location>
</feature>
<dbReference type="AlphaFoldDB" id="A0A915DYC5"/>
<evidence type="ECO:0000256" key="7">
    <source>
        <dbReference type="ARBA" id="ARBA00023163"/>
    </source>
</evidence>
<protein>
    <submittedName>
        <fullName evidence="13">Uncharacterized protein</fullName>
    </submittedName>
</protein>
<keyword evidence="8" id="KW-0675">Receptor</keyword>
<evidence type="ECO:0000256" key="6">
    <source>
        <dbReference type="ARBA" id="ARBA00023125"/>
    </source>
</evidence>
<evidence type="ECO:0000259" key="11">
    <source>
        <dbReference type="PROSITE" id="PS51843"/>
    </source>
</evidence>
<evidence type="ECO:0000256" key="2">
    <source>
        <dbReference type="ARBA" id="ARBA00022723"/>
    </source>
</evidence>
<keyword evidence="4" id="KW-0862">Zinc</keyword>
<evidence type="ECO:0000256" key="3">
    <source>
        <dbReference type="ARBA" id="ARBA00022771"/>
    </source>
</evidence>
<dbReference type="SMART" id="SM00430">
    <property type="entry name" value="HOLI"/>
    <property type="match status" value="1"/>
</dbReference>
<keyword evidence="3" id="KW-0863">Zinc-finger</keyword>
<proteinExistence type="inferred from homology"/>
<keyword evidence="6" id="KW-0238">DNA-binding</keyword>
<dbReference type="WBParaSite" id="jg24478">
    <property type="protein sequence ID" value="jg24478"/>
    <property type="gene ID" value="jg24478"/>
</dbReference>
<evidence type="ECO:0000256" key="4">
    <source>
        <dbReference type="ARBA" id="ARBA00022833"/>
    </source>
</evidence>
<feature type="domain" description="NR LBD" evidence="11">
    <location>
        <begin position="1"/>
        <end position="246"/>
    </location>
</feature>
<keyword evidence="2" id="KW-0479">Metal-binding</keyword>
<evidence type="ECO:0000313" key="13">
    <source>
        <dbReference type="WBParaSite" id="jg24478"/>
    </source>
</evidence>
<dbReference type="PROSITE" id="PS51030">
    <property type="entry name" value="NUCLEAR_REC_DBD_2"/>
    <property type="match status" value="1"/>
</dbReference>
<keyword evidence="7" id="KW-0804">Transcription</keyword>
<dbReference type="PROSITE" id="PS51843">
    <property type="entry name" value="NR_LBD"/>
    <property type="match status" value="1"/>
</dbReference>
<dbReference type="SUPFAM" id="SSF48508">
    <property type="entry name" value="Nuclear receptor ligand-binding domain"/>
    <property type="match status" value="1"/>
</dbReference>
<dbReference type="InterPro" id="IPR050274">
    <property type="entry name" value="Nuclear_hormone_rcpt_NR2"/>
</dbReference>
<evidence type="ECO:0000259" key="10">
    <source>
        <dbReference type="PROSITE" id="PS51030"/>
    </source>
</evidence>
<dbReference type="GO" id="GO:0003700">
    <property type="term" value="F:DNA-binding transcription factor activity"/>
    <property type="evidence" value="ECO:0007669"/>
    <property type="project" value="InterPro"/>
</dbReference>
<evidence type="ECO:0000256" key="1">
    <source>
        <dbReference type="ARBA" id="ARBA00005993"/>
    </source>
</evidence>
<evidence type="ECO:0000256" key="9">
    <source>
        <dbReference type="ARBA" id="ARBA00023242"/>
    </source>
</evidence>
<dbReference type="Pfam" id="PF00105">
    <property type="entry name" value="zf-C4"/>
    <property type="match status" value="1"/>
</dbReference>
<dbReference type="GO" id="GO:0008270">
    <property type="term" value="F:zinc ion binding"/>
    <property type="evidence" value="ECO:0007669"/>
    <property type="project" value="UniProtKB-KW"/>
</dbReference>
<dbReference type="InterPro" id="IPR035500">
    <property type="entry name" value="NHR-like_dom_sf"/>
</dbReference>
<keyword evidence="5" id="KW-0805">Transcription regulation</keyword>
<evidence type="ECO:0000313" key="12">
    <source>
        <dbReference type="Proteomes" id="UP000887574"/>
    </source>
</evidence>
<accession>A0A915DYC5</accession>
<dbReference type="SMART" id="SM00399">
    <property type="entry name" value="ZnF_C4"/>
    <property type="match status" value="1"/>
</dbReference>
<evidence type="ECO:0000256" key="5">
    <source>
        <dbReference type="ARBA" id="ARBA00023015"/>
    </source>
</evidence>
<sequence>MKATCLVCGVTATSLHYEIPSCYGCKKIFRRSILTGMRYLCSNQNLKDISHVARCVSCRFDRSILVGMNVMAMRLPAKMNSKKIAAELAEKRLQLQTKYKSDKKHSLKVFPAAKEIVESQLLQLFRERNNNDLFSVVMNPLKELKLSVEEYVLLKAIIIFNPAVKDLNSTDIDILQRESQRYSKILLHILQAKMGALAGAKRFGDILSLLTPLIKASQKLRELHLYLRCALQFKSLHTKYIDAVLFV</sequence>
<reference evidence="13" key="1">
    <citation type="submission" date="2022-11" db="UniProtKB">
        <authorList>
            <consortium name="WormBaseParasite"/>
        </authorList>
    </citation>
    <scope>IDENTIFICATION</scope>
</reference>
<dbReference type="InterPro" id="IPR000536">
    <property type="entry name" value="Nucl_hrmn_rcpt_lig-bd"/>
</dbReference>
<dbReference type="InterPro" id="IPR013088">
    <property type="entry name" value="Znf_NHR/GATA"/>
</dbReference>
<dbReference type="GO" id="GO:0043565">
    <property type="term" value="F:sequence-specific DNA binding"/>
    <property type="evidence" value="ECO:0007669"/>
    <property type="project" value="InterPro"/>
</dbReference>
<dbReference type="Gene3D" id="3.30.50.10">
    <property type="entry name" value="Erythroid Transcription Factor GATA-1, subunit A"/>
    <property type="match status" value="1"/>
</dbReference>
<dbReference type="Proteomes" id="UP000887574">
    <property type="component" value="Unplaced"/>
</dbReference>
<dbReference type="PRINTS" id="PR00047">
    <property type="entry name" value="STROIDFINGER"/>
</dbReference>
<name>A0A915DYC5_9BILA</name>
<organism evidence="12 13">
    <name type="scientific">Ditylenchus dipsaci</name>
    <dbReference type="NCBI Taxonomy" id="166011"/>
    <lineage>
        <taxon>Eukaryota</taxon>
        <taxon>Metazoa</taxon>
        <taxon>Ecdysozoa</taxon>
        <taxon>Nematoda</taxon>
        <taxon>Chromadorea</taxon>
        <taxon>Rhabditida</taxon>
        <taxon>Tylenchina</taxon>
        <taxon>Tylenchomorpha</taxon>
        <taxon>Sphaerularioidea</taxon>
        <taxon>Anguinidae</taxon>
        <taxon>Anguininae</taxon>
        <taxon>Ditylenchus</taxon>
    </lineage>
</organism>
<dbReference type="PANTHER" id="PTHR24083">
    <property type="entry name" value="NUCLEAR HORMONE RECEPTOR"/>
    <property type="match status" value="1"/>
</dbReference>